<name>A0A6A4HAY3_9AGAR</name>
<dbReference type="AlphaFoldDB" id="A0A6A4HAY3"/>
<evidence type="ECO:0000313" key="1">
    <source>
        <dbReference type="EMBL" id="KAE9394798.1"/>
    </source>
</evidence>
<evidence type="ECO:0000313" key="2">
    <source>
        <dbReference type="Proteomes" id="UP000799118"/>
    </source>
</evidence>
<proteinExistence type="predicted"/>
<reference evidence="1" key="1">
    <citation type="journal article" date="2019" name="Environ. Microbiol.">
        <title>Fungal ecological strategies reflected in gene transcription - a case study of two litter decomposers.</title>
        <authorList>
            <person name="Barbi F."/>
            <person name="Kohler A."/>
            <person name="Barry K."/>
            <person name="Baskaran P."/>
            <person name="Daum C."/>
            <person name="Fauchery L."/>
            <person name="Ihrmark K."/>
            <person name="Kuo A."/>
            <person name="LaButti K."/>
            <person name="Lipzen A."/>
            <person name="Morin E."/>
            <person name="Grigoriev I.V."/>
            <person name="Henrissat B."/>
            <person name="Lindahl B."/>
            <person name="Martin F."/>
        </authorList>
    </citation>
    <scope>NUCLEOTIDE SEQUENCE</scope>
    <source>
        <strain evidence="1">JB14</strain>
    </source>
</reference>
<protein>
    <submittedName>
        <fullName evidence="1">Uncharacterized protein</fullName>
    </submittedName>
</protein>
<organism evidence="1 2">
    <name type="scientific">Gymnopus androsaceus JB14</name>
    <dbReference type="NCBI Taxonomy" id="1447944"/>
    <lineage>
        <taxon>Eukaryota</taxon>
        <taxon>Fungi</taxon>
        <taxon>Dikarya</taxon>
        <taxon>Basidiomycota</taxon>
        <taxon>Agaricomycotina</taxon>
        <taxon>Agaricomycetes</taxon>
        <taxon>Agaricomycetidae</taxon>
        <taxon>Agaricales</taxon>
        <taxon>Marasmiineae</taxon>
        <taxon>Omphalotaceae</taxon>
        <taxon>Gymnopus</taxon>
    </lineage>
</organism>
<sequence>MPPCQSDSKKVKRATGLQRQDSLKMAMMYLAVITVSRHIHRVSSWKNDPTSVEIKIASSSSSIIHPPARTCYKQFRTLLLASMIMHFTWNLES</sequence>
<dbReference type="EMBL" id="ML769543">
    <property type="protein sequence ID" value="KAE9394798.1"/>
    <property type="molecule type" value="Genomic_DNA"/>
</dbReference>
<gene>
    <name evidence="1" type="ORF">BT96DRAFT_998211</name>
</gene>
<keyword evidence="2" id="KW-1185">Reference proteome</keyword>
<dbReference type="Proteomes" id="UP000799118">
    <property type="component" value="Unassembled WGS sequence"/>
</dbReference>
<accession>A0A6A4HAY3</accession>